<keyword evidence="3" id="KW-1185">Reference proteome</keyword>
<gene>
    <name evidence="2" type="ORF">L203_105186</name>
</gene>
<dbReference type="EMBL" id="CP143789">
    <property type="protein sequence ID" value="WVN89956.1"/>
    <property type="molecule type" value="Genomic_DNA"/>
</dbReference>
<dbReference type="RefSeq" id="XP_066070656.1">
    <property type="nucleotide sequence ID" value="XM_066214559.1"/>
</dbReference>
<organism evidence="2 3">
    <name type="scientific">Cryptococcus depauperatus CBS 7841</name>
    <dbReference type="NCBI Taxonomy" id="1295531"/>
    <lineage>
        <taxon>Eukaryota</taxon>
        <taxon>Fungi</taxon>
        <taxon>Dikarya</taxon>
        <taxon>Basidiomycota</taxon>
        <taxon>Agaricomycotina</taxon>
        <taxon>Tremellomycetes</taxon>
        <taxon>Tremellales</taxon>
        <taxon>Cryptococcaceae</taxon>
        <taxon>Cryptococcus</taxon>
    </lineage>
</organism>
<dbReference type="Proteomes" id="UP000094043">
    <property type="component" value="Chromosome 6"/>
</dbReference>
<reference evidence="2" key="1">
    <citation type="submission" date="2016-06" db="EMBL/GenBank/DDBJ databases">
        <authorList>
            <person name="Cuomo C."/>
            <person name="Litvintseva A."/>
            <person name="Heitman J."/>
            <person name="Chen Y."/>
            <person name="Sun S."/>
            <person name="Springer D."/>
            <person name="Dromer F."/>
            <person name="Young S."/>
            <person name="Zeng Q."/>
            <person name="Chapman S."/>
            <person name="Gujja S."/>
            <person name="Saif S."/>
            <person name="Birren B."/>
        </authorList>
    </citation>
    <scope>NUCLEOTIDE SEQUENCE</scope>
    <source>
        <strain evidence="2">CBS 7841</strain>
    </source>
</reference>
<dbReference type="KEGG" id="cdep:91089395"/>
<keyword evidence="1" id="KW-0472">Membrane</keyword>
<evidence type="ECO:0000313" key="2">
    <source>
        <dbReference type="EMBL" id="WVN89956.1"/>
    </source>
</evidence>
<dbReference type="AlphaFoldDB" id="A0AAJ8M3T8"/>
<keyword evidence="1" id="KW-1133">Transmembrane helix</keyword>
<feature type="transmembrane region" description="Helical" evidence="1">
    <location>
        <begin position="22"/>
        <end position="49"/>
    </location>
</feature>
<evidence type="ECO:0000256" key="1">
    <source>
        <dbReference type="SAM" id="Phobius"/>
    </source>
</evidence>
<sequence length="91" mass="9748">MSTNPDLASRAGYNSTMNSPALFQLISIILVSFIRKLFLLRAILFLVVLEERGGRAAVLGDSFVFLLVDSPATPPTPMESELPGRGGPKAS</sequence>
<reference evidence="2" key="3">
    <citation type="submission" date="2024-01" db="EMBL/GenBank/DDBJ databases">
        <authorList>
            <person name="Coelho M.A."/>
            <person name="David-Palma M."/>
            <person name="Shea T."/>
            <person name="Sun S."/>
            <person name="Cuomo C.A."/>
            <person name="Heitman J."/>
        </authorList>
    </citation>
    <scope>NUCLEOTIDE SEQUENCE</scope>
    <source>
        <strain evidence="2">CBS 7841</strain>
    </source>
</reference>
<reference evidence="2" key="2">
    <citation type="journal article" date="2022" name="Elife">
        <title>Obligate sexual reproduction of a homothallic fungus closely related to the Cryptococcus pathogenic species complex.</title>
        <authorList>
            <person name="Passer A.R."/>
            <person name="Clancey S.A."/>
            <person name="Shea T."/>
            <person name="David-Palma M."/>
            <person name="Averette A.F."/>
            <person name="Boekhout T."/>
            <person name="Porcel B.M."/>
            <person name="Nowrousian M."/>
            <person name="Cuomo C.A."/>
            <person name="Sun S."/>
            <person name="Heitman J."/>
            <person name="Coelho M.A."/>
        </authorList>
    </citation>
    <scope>NUCLEOTIDE SEQUENCE</scope>
    <source>
        <strain evidence="2">CBS 7841</strain>
    </source>
</reference>
<keyword evidence="1" id="KW-0812">Transmembrane</keyword>
<protein>
    <submittedName>
        <fullName evidence="2">Uncharacterized protein</fullName>
    </submittedName>
</protein>
<accession>A0AAJ8M3T8</accession>
<dbReference type="GeneID" id="91089395"/>
<proteinExistence type="predicted"/>
<name>A0AAJ8M3T8_9TREE</name>
<evidence type="ECO:0000313" key="3">
    <source>
        <dbReference type="Proteomes" id="UP000094043"/>
    </source>
</evidence>